<comment type="subcellular location">
    <subcellularLocation>
        <location evidence="7">Cell membrane</location>
        <topology evidence="7">Single-pass membrane protein</topology>
    </subcellularLocation>
</comment>
<dbReference type="PANTHER" id="PTHR30518">
    <property type="entry name" value="ENDOLYTIC MUREIN TRANSGLYCOSYLASE"/>
    <property type="match status" value="1"/>
</dbReference>
<dbReference type="Pfam" id="PF02618">
    <property type="entry name" value="YceG"/>
    <property type="match status" value="1"/>
</dbReference>
<keyword evidence="1 7" id="KW-1003">Cell membrane</keyword>
<name>A0A1S6IMW9_9LACT</name>
<keyword evidence="2 7" id="KW-0812">Transmembrane</keyword>
<dbReference type="AlphaFoldDB" id="A0A1S6IMW9"/>
<accession>A0A1S6IMW9</accession>
<dbReference type="STRING" id="708126.BW727_100494"/>
<feature type="transmembrane region" description="Helical" evidence="7">
    <location>
        <begin position="32"/>
        <end position="55"/>
    </location>
</feature>
<feature type="region of interest" description="Disordered" evidence="8">
    <location>
        <begin position="1"/>
        <end position="20"/>
    </location>
</feature>
<evidence type="ECO:0000256" key="7">
    <source>
        <dbReference type="HAMAP-Rule" id="MF_02065"/>
    </source>
</evidence>
<dbReference type="NCBIfam" id="TIGR00247">
    <property type="entry name" value="endolytic transglycosylase MltG"/>
    <property type="match status" value="1"/>
</dbReference>
<dbReference type="EMBL" id="CP019728">
    <property type="protein sequence ID" value="AQS52887.1"/>
    <property type="molecule type" value="Genomic_DNA"/>
</dbReference>
<keyword evidence="4 7" id="KW-0472">Membrane</keyword>
<evidence type="ECO:0000313" key="9">
    <source>
        <dbReference type="EMBL" id="AQS52887.1"/>
    </source>
</evidence>
<sequence length="388" mass="44546">MRKLTKQPKDNSDVTNNFSEEREKEKSLIRKIVFSIVFVGLLLVLIVGLVGYNYVSRSLEPYNLEETDLIEVEIPLGTTTKGIAEIMEEKELVNDATVFNYYMKTQNVDEFQAGFYQVAPAMTLDEIISVLEKGGTSSPTADDHKILIREGATVEEIADEFAEKTEYTKNDFIKTVNDKEFLKSLMKEYPNVITEALKNKDIKYKLEGYLFPATYDYLTEYTPEDMIAMMVEKTDEVLMNYQTQIDASDYSLHELLTLASLVEKEGVVYEDRQKIADVFFNRLEKDMPIQSDISILYSLGSHNEYVTIKDTEVDSPYNLYLNKGIGPGPFNNPSEESIKAVLNPVETDFLYFLADLETGKVYFSKNFEEHLEYQEKYVKDPDDESNSE</sequence>
<dbReference type="CDD" id="cd08010">
    <property type="entry name" value="MltG_like"/>
    <property type="match status" value="1"/>
</dbReference>
<dbReference type="InterPro" id="IPR003770">
    <property type="entry name" value="MLTG-like"/>
</dbReference>
<keyword evidence="9" id="KW-0132">Cell division</keyword>
<dbReference type="GO" id="GO:0005886">
    <property type="term" value="C:plasma membrane"/>
    <property type="evidence" value="ECO:0007669"/>
    <property type="project" value="UniProtKB-SubCell"/>
</dbReference>
<keyword evidence="5 7" id="KW-0456">Lyase</keyword>
<dbReference type="HAMAP" id="MF_02065">
    <property type="entry name" value="MltG"/>
    <property type="match status" value="1"/>
</dbReference>
<dbReference type="Gene3D" id="3.30.1490.480">
    <property type="entry name" value="Endolytic murein transglycosylase"/>
    <property type="match status" value="1"/>
</dbReference>
<dbReference type="KEGG" id="jda:BW727_100494"/>
<evidence type="ECO:0000256" key="4">
    <source>
        <dbReference type="ARBA" id="ARBA00023136"/>
    </source>
</evidence>
<keyword evidence="9" id="KW-0131">Cell cycle</keyword>
<comment type="function">
    <text evidence="7">Functions as a peptidoglycan terminase that cleaves nascent peptidoglycan strands endolytically to terminate their elongation.</text>
</comment>
<dbReference type="RefSeq" id="WP_227807241.1">
    <property type="nucleotide sequence ID" value="NZ_BBYN01000001.1"/>
</dbReference>
<organism evidence="9 10">
    <name type="scientific">Jeotgalibaca dankookensis</name>
    <dbReference type="NCBI Taxonomy" id="708126"/>
    <lineage>
        <taxon>Bacteria</taxon>
        <taxon>Bacillati</taxon>
        <taxon>Bacillota</taxon>
        <taxon>Bacilli</taxon>
        <taxon>Lactobacillales</taxon>
        <taxon>Carnobacteriaceae</taxon>
        <taxon>Jeotgalibaca</taxon>
    </lineage>
</organism>
<dbReference type="Proteomes" id="UP000188993">
    <property type="component" value="Chromosome"/>
</dbReference>
<gene>
    <name evidence="9" type="primary">yneA</name>
    <name evidence="7" type="synonym">mltG</name>
    <name evidence="9" type="ORF">BW727_100494</name>
</gene>
<evidence type="ECO:0000256" key="3">
    <source>
        <dbReference type="ARBA" id="ARBA00022989"/>
    </source>
</evidence>
<comment type="catalytic activity">
    <reaction evidence="7">
        <text>a peptidoglycan chain = a peptidoglycan chain with N-acetyl-1,6-anhydromuramyl-[peptide] at the reducing end + a peptidoglycan chain with N-acetylglucosamine at the non-reducing end.</text>
        <dbReference type="EC" id="4.2.2.29"/>
    </reaction>
</comment>
<reference evidence="9 10" key="1">
    <citation type="journal article" date="2014" name="Int. J. Syst. Evol. Microbiol.">
        <title>Jeotgalibaca dankookensis gen. nov., sp. nov., a member of the family Carnobacteriaceae, isolated from seujeot (Korean traditional food).</title>
        <authorList>
            <person name="Lee D.G."/>
            <person name="Trujillo M.E."/>
            <person name="Kang H."/>
            <person name="Ahn T.Y."/>
        </authorList>
    </citation>
    <scope>NUCLEOTIDE SEQUENCE [LARGE SCALE GENOMIC DNA]</scope>
    <source>
        <strain evidence="9 10">EX-07</strain>
    </source>
</reference>
<evidence type="ECO:0000256" key="8">
    <source>
        <dbReference type="SAM" id="MobiDB-lite"/>
    </source>
</evidence>
<dbReference type="EC" id="4.2.2.29" evidence="7"/>
<protein>
    <recommendedName>
        <fullName evidence="7">Endolytic murein transglycosylase</fullName>
        <ecNumber evidence="7">4.2.2.29</ecNumber>
    </recommendedName>
    <alternativeName>
        <fullName evidence="7">Peptidoglycan lytic transglycosylase</fullName>
    </alternativeName>
    <alternativeName>
        <fullName evidence="7">Peptidoglycan polymerization terminase</fullName>
    </alternativeName>
</protein>
<dbReference type="PANTHER" id="PTHR30518:SF2">
    <property type="entry name" value="ENDOLYTIC MUREIN TRANSGLYCOSYLASE"/>
    <property type="match status" value="1"/>
</dbReference>
<keyword evidence="3 7" id="KW-1133">Transmembrane helix</keyword>
<evidence type="ECO:0000256" key="2">
    <source>
        <dbReference type="ARBA" id="ARBA00022692"/>
    </source>
</evidence>
<keyword evidence="10" id="KW-1185">Reference proteome</keyword>
<dbReference type="GO" id="GO:0051301">
    <property type="term" value="P:cell division"/>
    <property type="evidence" value="ECO:0007669"/>
    <property type="project" value="UniProtKB-KW"/>
</dbReference>
<dbReference type="GO" id="GO:0071555">
    <property type="term" value="P:cell wall organization"/>
    <property type="evidence" value="ECO:0007669"/>
    <property type="project" value="UniProtKB-KW"/>
</dbReference>
<evidence type="ECO:0000256" key="5">
    <source>
        <dbReference type="ARBA" id="ARBA00023239"/>
    </source>
</evidence>
<keyword evidence="6 7" id="KW-0961">Cell wall biogenesis/degradation</keyword>
<dbReference type="GO" id="GO:0009252">
    <property type="term" value="P:peptidoglycan biosynthetic process"/>
    <property type="evidence" value="ECO:0007669"/>
    <property type="project" value="UniProtKB-UniRule"/>
</dbReference>
<feature type="site" description="Important for catalytic activity" evidence="7">
    <location>
        <position position="265"/>
    </location>
</feature>
<evidence type="ECO:0000313" key="10">
    <source>
        <dbReference type="Proteomes" id="UP000188993"/>
    </source>
</evidence>
<proteinExistence type="inferred from homology"/>
<evidence type="ECO:0000256" key="1">
    <source>
        <dbReference type="ARBA" id="ARBA00022475"/>
    </source>
</evidence>
<evidence type="ECO:0000256" key="6">
    <source>
        <dbReference type="ARBA" id="ARBA00023316"/>
    </source>
</evidence>
<comment type="similarity">
    <text evidence="7">Belongs to the transglycosylase MltG family.</text>
</comment>
<dbReference type="GO" id="GO:0008932">
    <property type="term" value="F:lytic endotransglycosylase activity"/>
    <property type="evidence" value="ECO:0007669"/>
    <property type="project" value="UniProtKB-UniRule"/>
</dbReference>